<gene>
    <name evidence="10" type="ORF">M8C21_028870</name>
</gene>
<evidence type="ECO:0000256" key="5">
    <source>
        <dbReference type="ARBA" id="ARBA00022730"/>
    </source>
</evidence>
<evidence type="ECO:0000313" key="11">
    <source>
        <dbReference type="Proteomes" id="UP001206925"/>
    </source>
</evidence>
<dbReference type="SUPFAM" id="SSF54995">
    <property type="entry name" value="Ribosomal protein S6"/>
    <property type="match status" value="1"/>
</dbReference>
<keyword evidence="6" id="KW-0694">RNA-binding</keyword>
<protein>
    <recommendedName>
        <fullName evidence="12">30S ribosomal protein S6 alpha, chloroplastic</fullName>
    </recommendedName>
</protein>
<comment type="subcellular location">
    <subcellularLocation>
        <location evidence="1">Plastid</location>
        <location evidence="1">Chloroplast</location>
    </subcellularLocation>
</comment>
<dbReference type="InterPro" id="IPR014717">
    <property type="entry name" value="Transl_elong_EF1B/ribsomal_bS6"/>
</dbReference>
<dbReference type="CDD" id="cd15487">
    <property type="entry name" value="bS6_chloro_cyano"/>
    <property type="match status" value="1"/>
</dbReference>
<dbReference type="GO" id="GO:1990904">
    <property type="term" value="C:ribonucleoprotein complex"/>
    <property type="evidence" value="ECO:0007669"/>
    <property type="project" value="UniProtKB-KW"/>
</dbReference>
<dbReference type="PANTHER" id="PTHR21011:SF16">
    <property type="entry name" value="SMALL RIBOSOMAL SUBUNIT PROTEIN BS6C ALPHA"/>
    <property type="match status" value="1"/>
</dbReference>
<evidence type="ECO:0000256" key="8">
    <source>
        <dbReference type="ARBA" id="ARBA00022980"/>
    </source>
</evidence>
<evidence type="ECO:0000313" key="10">
    <source>
        <dbReference type="EMBL" id="KAI7726472.1"/>
    </source>
</evidence>
<dbReference type="GO" id="GO:0009507">
    <property type="term" value="C:chloroplast"/>
    <property type="evidence" value="ECO:0007669"/>
    <property type="project" value="UniProtKB-SubCell"/>
</dbReference>
<comment type="similarity">
    <text evidence="2">Belongs to the bacterial ribosomal protein bS6 family.</text>
</comment>
<dbReference type="GO" id="GO:0006412">
    <property type="term" value="P:translation"/>
    <property type="evidence" value="ECO:0007669"/>
    <property type="project" value="InterPro"/>
</dbReference>
<sequence length="229" mass="25425">KKPALIQYPLHHLLFSSYTIPPSIQSPQTTTMASSSSFLTSSPLLQTTSPFPNNKPTKFHFQHQPFKQHGSGSGSLSIKAQTLDFSGTFFEGGLGGDDDLTNSSGSVSTAVEDKEELQCPPGLRPYETMAVLRPDMSEDERLSLTQKYEELLVAGGGMYVEVFNRGVIPLAYSIKKKNKAGETNTYLDGIYMLFTYFTKPESLEALERALTTDDDVIRSSTFIIRKRKY</sequence>
<dbReference type="GO" id="GO:0005840">
    <property type="term" value="C:ribosome"/>
    <property type="evidence" value="ECO:0007669"/>
    <property type="project" value="UniProtKB-KW"/>
</dbReference>
<dbReference type="InterPro" id="IPR035980">
    <property type="entry name" value="Ribosomal_bS6_sf"/>
</dbReference>
<keyword evidence="5" id="KW-0699">rRNA-binding</keyword>
<keyword evidence="7" id="KW-0809">Transit peptide</keyword>
<evidence type="ECO:0000256" key="6">
    <source>
        <dbReference type="ARBA" id="ARBA00022884"/>
    </source>
</evidence>
<dbReference type="AlphaFoldDB" id="A0AAD5BN73"/>
<keyword evidence="3" id="KW-0150">Chloroplast</keyword>
<dbReference type="Gene3D" id="3.30.70.60">
    <property type="match status" value="1"/>
</dbReference>
<keyword evidence="11" id="KW-1185">Reference proteome</keyword>
<name>A0AAD5BN73_AMBAR</name>
<evidence type="ECO:0000256" key="2">
    <source>
        <dbReference type="ARBA" id="ARBA00009512"/>
    </source>
</evidence>
<evidence type="ECO:0000256" key="9">
    <source>
        <dbReference type="ARBA" id="ARBA00023274"/>
    </source>
</evidence>
<evidence type="ECO:0000256" key="7">
    <source>
        <dbReference type="ARBA" id="ARBA00022946"/>
    </source>
</evidence>
<evidence type="ECO:0000256" key="3">
    <source>
        <dbReference type="ARBA" id="ARBA00022528"/>
    </source>
</evidence>
<keyword evidence="4" id="KW-0934">Plastid</keyword>
<dbReference type="HAMAP" id="MF_00360">
    <property type="entry name" value="Ribosomal_bS6"/>
    <property type="match status" value="1"/>
</dbReference>
<reference evidence="10" key="1">
    <citation type="submission" date="2022-06" db="EMBL/GenBank/DDBJ databases">
        <title>Uncovering the hologenomic basis of an extraordinary plant invasion.</title>
        <authorList>
            <person name="Bieker V.C."/>
            <person name="Martin M.D."/>
            <person name="Gilbert T."/>
            <person name="Hodgins K."/>
            <person name="Battlay P."/>
            <person name="Petersen B."/>
            <person name="Wilson J."/>
        </authorList>
    </citation>
    <scope>NUCLEOTIDE SEQUENCE</scope>
    <source>
        <strain evidence="10">AA19_3_7</strain>
        <tissue evidence="10">Leaf</tissue>
    </source>
</reference>
<proteinExistence type="inferred from homology"/>
<keyword evidence="9" id="KW-0687">Ribonucleoprotein</keyword>
<dbReference type="InterPro" id="IPR020814">
    <property type="entry name" value="Ribosomal_S6_plastid/chlpt"/>
</dbReference>
<accession>A0AAD5BN73</accession>
<dbReference type="Pfam" id="PF01250">
    <property type="entry name" value="Ribosomal_S6"/>
    <property type="match status" value="1"/>
</dbReference>
<evidence type="ECO:0000256" key="4">
    <source>
        <dbReference type="ARBA" id="ARBA00022640"/>
    </source>
</evidence>
<evidence type="ECO:0000256" key="1">
    <source>
        <dbReference type="ARBA" id="ARBA00004229"/>
    </source>
</evidence>
<dbReference type="EMBL" id="JAMZMK010011661">
    <property type="protein sequence ID" value="KAI7726472.1"/>
    <property type="molecule type" value="Genomic_DNA"/>
</dbReference>
<evidence type="ECO:0008006" key="12">
    <source>
        <dbReference type="Google" id="ProtNLM"/>
    </source>
</evidence>
<feature type="non-terminal residue" evidence="10">
    <location>
        <position position="1"/>
    </location>
</feature>
<comment type="caution">
    <text evidence="10">The sequence shown here is derived from an EMBL/GenBank/DDBJ whole genome shotgun (WGS) entry which is preliminary data.</text>
</comment>
<dbReference type="InterPro" id="IPR000529">
    <property type="entry name" value="Ribosomal_bS6"/>
</dbReference>
<dbReference type="PANTHER" id="PTHR21011">
    <property type="entry name" value="MITOCHONDRIAL 28S RIBOSOMAL PROTEIN S6"/>
    <property type="match status" value="1"/>
</dbReference>
<dbReference type="FunFam" id="3.30.70.60:FF:000006">
    <property type="entry name" value="30S ribosomal protein S6 alpha, chloroplastic"/>
    <property type="match status" value="1"/>
</dbReference>
<keyword evidence="8" id="KW-0689">Ribosomal protein</keyword>
<organism evidence="10 11">
    <name type="scientific">Ambrosia artemisiifolia</name>
    <name type="common">Common ragweed</name>
    <dbReference type="NCBI Taxonomy" id="4212"/>
    <lineage>
        <taxon>Eukaryota</taxon>
        <taxon>Viridiplantae</taxon>
        <taxon>Streptophyta</taxon>
        <taxon>Embryophyta</taxon>
        <taxon>Tracheophyta</taxon>
        <taxon>Spermatophyta</taxon>
        <taxon>Magnoliopsida</taxon>
        <taxon>eudicotyledons</taxon>
        <taxon>Gunneridae</taxon>
        <taxon>Pentapetalae</taxon>
        <taxon>asterids</taxon>
        <taxon>campanulids</taxon>
        <taxon>Asterales</taxon>
        <taxon>Asteraceae</taxon>
        <taxon>Asteroideae</taxon>
        <taxon>Heliantheae alliance</taxon>
        <taxon>Heliantheae</taxon>
        <taxon>Ambrosia</taxon>
    </lineage>
</organism>
<dbReference type="Proteomes" id="UP001206925">
    <property type="component" value="Unassembled WGS sequence"/>
</dbReference>
<dbReference type="GO" id="GO:0003735">
    <property type="term" value="F:structural constituent of ribosome"/>
    <property type="evidence" value="ECO:0007669"/>
    <property type="project" value="InterPro"/>
</dbReference>
<dbReference type="GO" id="GO:0070181">
    <property type="term" value="F:small ribosomal subunit rRNA binding"/>
    <property type="evidence" value="ECO:0007669"/>
    <property type="project" value="TreeGrafter"/>
</dbReference>